<dbReference type="RefSeq" id="WP_210664786.1">
    <property type="nucleotide sequence ID" value="NZ_JAGFBV010000001.1"/>
</dbReference>
<name>A0A940XCE7_9FLAO</name>
<evidence type="ECO:0000313" key="2">
    <source>
        <dbReference type="EMBL" id="MBP4136748.1"/>
    </source>
</evidence>
<keyword evidence="1" id="KW-1133">Transmembrane helix</keyword>
<protein>
    <submittedName>
        <fullName evidence="2">Uncharacterized protein</fullName>
    </submittedName>
</protein>
<organism evidence="2 3">
    <name type="scientific">Flavobacterium geliluteum</name>
    <dbReference type="NCBI Taxonomy" id="2816120"/>
    <lineage>
        <taxon>Bacteria</taxon>
        <taxon>Pseudomonadati</taxon>
        <taxon>Bacteroidota</taxon>
        <taxon>Flavobacteriia</taxon>
        <taxon>Flavobacteriales</taxon>
        <taxon>Flavobacteriaceae</taxon>
        <taxon>Flavobacterium</taxon>
    </lineage>
</organism>
<keyword evidence="1" id="KW-0812">Transmembrane</keyword>
<keyword evidence="1" id="KW-0472">Membrane</keyword>
<evidence type="ECO:0000313" key="3">
    <source>
        <dbReference type="Proteomes" id="UP000675047"/>
    </source>
</evidence>
<gene>
    <name evidence="2" type="ORF">J3495_01490</name>
</gene>
<comment type="caution">
    <text evidence="2">The sequence shown here is derived from an EMBL/GenBank/DDBJ whole genome shotgun (WGS) entry which is preliminary data.</text>
</comment>
<feature type="transmembrane region" description="Helical" evidence="1">
    <location>
        <begin position="124"/>
        <end position="146"/>
    </location>
</feature>
<sequence>MKWEKNFRKEEAMIKFKIILLIIIGLIAWLFVGIINKSQEYYEPELCLKYPTLQIKLNKPYLSENLEINKLNKETRGEYISYAKNYNLSEKLGYVGAILPFIILQFFLSVLFIKFIVKYSFRVFLFDILLFIISFAFLCFFLTLGFFHYKNIVLYVLGILIFNLILNFFTRNFILIKKSTVIETK</sequence>
<keyword evidence="3" id="KW-1185">Reference proteome</keyword>
<reference evidence="2 3" key="1">
    <citation type="submission" date="2021-03" db="EMBL/GenBank/DDBJ databases">
        <title>Flavobacterium Flabelliformis Sp. Nov. And Flavobacterium Geliluteum Sp. Nov., Two Novel Multidrug Resistant Psychrophilic Species Isolated From Antarctica.</title>
        <authorList>
            <person name="Kralova S."/>
            <person name="Busse H.J."/>
            <person name="Bezdicek M."/>
            <person name="Nykrynova M."/>
            <person name="Kroupova E."/>
            <person name="Krsek D."/>
            <person name="Sedlacek I."/>
        </authorList>
    </citation>
    <scope>NUCLEOTIDE SEQUENCE [LARGE SCALE GENOMIC DNA]</scope>
    <source>
        <strain evidence="2 3">P7388</strain>
    </source>
</reference>
<dbReference type="EMBL" id="JAGFBV010000001">
    <property type="protein sequence ID" value="MBP4136748.1"/>
    <property type="molecule type" value="Genomic_DNA"/>
</dbReference>
<dbReference type="AlphaFoldDB" id="A0A940XCE7"/>
<proteinExistence type="predicted"/>
<feature type="transmembrane region" description="Helical" evidence="1">
    <location>
        <begin position="152"/>
        <end position="169"/>
    </location>
</feature>
<evidence type="ECO:0000256" key="1">
    <source>
        <dbReference type="SAM" id="Phobius"/>
    </source>
</evidence>
<dbReference type="Proteomes" id="UP000675047">
    <property type="component" value="Unassembled WGS sequence"/>
</dbReference>
<feature type="transmembrane region" description="Helical" evidence="1">
    <location>
        <begin position="12"/>
        <end position="35"/>
    </location>
</feature>
<accession>A0A940XCE7</accession>
<feature type="transmembrane region" description="Helical" evidence="1">
    <location>
        <begin position="94"/>
        <end position="117"/>
    </location>
</feature>